<keyword evidence="3" id="KW-1003">Cell membrane</keyword>
<feature type="transmembrane region" description="Helical" evidence="9">
    <location>
        <begin position="150"/>
        <end position="171"/>
    </location>
</feature>
<feature type="transmembrane region" description="Helical" evidence="9">
    <location>
        <begin position="419"/>
        <end position="442"/>
    </location>
</feature>
<dbReference type="PROSITE" id="PS50850">
    <property type="entry name" value="MFS"/>
    <property type="match status" value="1"/>
</dbReference>
<evidence type="ECO:0000259" key="10">
    <source>
        <dbReference type="PROSITE" id="PS50850"/>
    </source>
</evidence>
<keyword evidence="12" id="KW-1185">Reference proteome</keyword>
<feature type="transmembrane region" description="Helical" evidence="9">
    <location>
        <begin position="238"/>
        <end position="258"/>
    </location>
</feature>
<reference evidence="11 12" key="1">
    <citation type="submission" date="2018-11" db="EMBL/GenBank/DDBJ databases">
        <title>Genome sequence of Apiotrichum porosum DSM 27194.</title>
        <authorList>
            <person name="Aliyu H."/>
            <person name="Gorte O."/>
            <person name="Ochsenreither K."/>
        </authorList>
    </citation>
    <scope>NUCLEOTIDE SEQUENCE [LARGE SCALE GENOMIC DNA]</scope>
    <source>
        <strain evidence="11 12">DSM 27194</strain>
    </source>
</reference>
<comment type="subcellular location">
    <subcellularLocation>
        <location evidence="1">Cell membrane</location>
        <topology evidence="1">Multi-pass membrane protein</topology>
    </subcellularLocation>
</comment>
<dbReference type="OrthoDB" id="9986881at2759"/>
<evidence type="ECO:0000256" key="5">
    <source>
        <dbReference type="ARBA" id="ARBA00022989"/>
    </source>
</evidence>
<sequence length="611" mass="66095">MSEQPSGVLEKAPSAGDLTEAGYDGPDLTLKRYPWRSRVTPWSRIINHEYKGSGTEEDPYVVLWLENDEEDPLNFSAKKKWLLTLLVATGTLAVGFGSSMLSAAIANLRIAFPGENSMLYTMITGCFVLGFVVGPLLWAPCSEVFGRRLIFVISYIPFTAFNAGVCGAKSLNAMLVLRFFAGTFGSSAMTNSGGVIADLFTAKDRGMAMGVFALMPFLGPSIGPVAGGFLSMKYKWEWTASVIAFFSAALTLITCVYLPETYAPVMLRARAKNLSEVTGKVYRCEQDVRNPLRTKELFLNQLRVPYVLLFTEPIVAVISLYMAVIYAILYMQFTAFPLVFQGYRGWNPGVAALAFIGVTVGAFIALTYLMFVDQPRYVRNLEKEGYATPEARLPSCIVGGIVLPVGLFVFAWTCVPVSIHWIAPIIATVPFGMGIVLLFLGLNSYLVDAYLMKAASVLAAGAVTRSILGVVFPLFTYDMYEALNPNWAGTLVACLALVFIPCPILLLFYGRRIRRMTQPGRDADDLGRMLAKLPHRGDAEAAAGTAAGTAAGAAAAAGADGPSGSTEELGDEDATTLGGRPQLYRTFSVESVESAEYAPVDPSIKSGHEHH</sequence>
<dbReference type="PANTHER" id="PTHR23502">
    <property type="entry name" value="MAJOR FACILITATOR SUPERFAMILY"/>
    <property type="match status" value="1"/>
</dbReference>
<feature type="transmembrane region" description="Helical" evidence="9">
    <location>
        <begin position="349"/>
        <end position="372"/>
    </location>
</feature>
<evidence type="ECO:0000256" key="6">
    <source>
        <dbReference type="ARBA" id="ARBA00023136"/>
    </source>
</evidence>
<gene>
    <name evidence="11" type="ORF">EHS24_001694</name>
</gene>
<comment type="caution">
    <text evidence="11">The sequence shown here is derived from an EMBL/GenBank/DDBJ whole genome shotgun (WGS) entry which is preliminary data.</text>
</comment>
<feature type="region of interest" description="Disordered" evidence="8">
    <location>
        <begin position="1"/>
        <end position="20"/>
    </location>
</feature>
<name>A0A427XIV3_9TREE</name>
<keyword evidence="2" id="KW-0813">Transport</keyword>
<keyword evidence="6 9" id="KW-0472">Membrane</keyword>
<evidence type="ECO:0000256" key="7">
    <source>
        <dbReference type="ARBA" id="ARBA00038459"/>
    </source>
</evidence>
<evidence type="ECO:0000256" key="2">
    <source>
        <dbReference type="ARBA" id="ARBA00022448"/>
    </source>
</evidence>
<feature type="transmembrane region" description="Helical" evidence="9">
    <location>
        <begin position="177"/>
        <end position="200"/>
    </location>
</feature>
<evidence type="ECO:0000256" key="9">
    <source>
        <dbReference type="SAM" id="Phobius"/>
    </source>
</evidence>
<dbReference type="Proteomes" id="UP000279236">
    <property type="component" value="Unassembled WGS sequence"/>
</dbReference>
<evidence type="ECO:0000313" key="11">
    <source>
        <dbReference type="EMBL" id="RSH78786.1"/>
    </source>
</evidence>
<evidence type="ECO:0000256" key="1">
    <source>
        <dbReference type="ARBA" id="ARBA00004651"/>
    </source>
</evidence>
<protein>
    <recommendedName>
        <fullName evidence="10">Major facilitator superfamily (MFS) profile domain-containing protein</fullName>
    </recommendedName>
</protein>
<dbReference type="STRING" id="105984.A0A427XIV3"/>
<proteinExistence type="inferred from homology"/>
<accession>A0A427XIV3</accession>
<feature type="transmembrane region" description="Helical" evidence="9">
    <location>
        <begin position="81"/>
        <end position="106"/>
    </location>
</feature>
<feature type="transmembrane region" description="Helical" evidence="9">
    <location>
        <begin position="118"/>
        <end position="138"/>
    </location>
</feature>
<dbReference type="EMBL" id="RSCE01000011">
    <property type="protein sequence ID" value="RSH78786.1"/>
    <property type="molecule type" value="Genomic_DNA"/>
</dbReference>
<dbReference type="FunFam" id="1.20.1250.20:FF:000011">
    <property type="entry name" value="MFS multidrug transporter, putative"/>
    <property type="match status" value="1"/>
</dbReference>
<feature type="region of interest" description="Disordered" evidence="8">
    <location>
        <begin position="554"/>
        <end position="581"/>
    </location>
</feature>
<dbReference type="CDD" id="cd17323">
    <property type="entry name" value="MFS_Tpo1_MDR_like"/>
    <property type="match status" value="1"/>
</dbReference>
<dbReference type="InterPro" id="IPR011701">
    <property type="entry name" value="MFS"/>
</dbReference>
<feature type="transmembrane region" description="Helical" evidence="9">
    <location>
        <begin position="393"/>
        <end position="413"/>
    </location>
</feature>
<feature type="transmembrane region" description="Helical" evidence="9">
    <location>
        <begin position="454"/>
        <end position="475"/>
    </location>
</feature>
<feature type="transmembrane region" description="Helical" evidence="9">
    <location>
        <begin position="212"/>
        <end position="232"/>
    </location>
</feature>
<dbReference type="InterPro" id="IPR036259">
    <property type="entry name" value="MFS_trans_sf"/>
</dbReference>
<dbReference type="GO" id="GO:0022857">
    <property type="term" value="F:transmembrane transporter activity"/>
    <property type="evidence" value="ECO:0007669"/>
    <property type="project" value="InterPro"/>
</dbReference>
<feature type="transmembrane region" description="Helical" evidence="9">
    <location>
        <begin position="306"/>
        <end position="329"/>
    </location>
</feature>
<keyword evidence="4 9" id="KW-0812">Transmembrane</keyword>
<comment type="similarity">
    <text evidence="7">Belongs to the major facilitator superfamily. DHA1 family. Polyamines/proton antiporter (TC 2.A.1.2.16) subfamily.</text>
</comment>
<feature type="domain" description="Major facilitator superfamily (MFS) profile" evidence="10">
    <location>
        <begin position="83"/>
        <end position="514"/>
    </location>
</feature>
<organism evidence="11 12">
    <name type="scientific">Apiotrichum porosum</name>
    <dbReference type="NCBI Taxonomy" id="105984"/>
    <lineage>
        <taxon>Eukaryota</taxon>
        <taxon>Fungi</taxon>
        <taxon>Dikarya</taxon>
        <taxon>Basidiomycota</taxon>
        <taxon>Agaricomycotina</taxon>
        <taxon>Tremellomycetes</taxon>
        <taxon>Trichosporonales</taxon>
        <taxon>Trichosporonaceae</taxon>
        <taxon>Apiotrichum</taxon>
    </lineage>
</organism>
<dbReference type="Pfam" id="PF07690">
    <property type="entry name" value="MFS_1"/>
    <property type="match status" value="1"/>
</dbReference>
<evidence type="ECO:0000256" key="3">
    <source>
        <dbReference type="ARBA" id="ARBA00022475"/>
    </source>
</evidence>
<feature type="transmembrane region" description="Helical" evidence="9">
    <location>
        <begin position="487"/>
        <end position="509"/>
    </location>
</feature>
<feature type="region of interest" description="Disordered" evidence="8">
    <location>
        <begin position="592"/>
        <end position="611"/>
    </location>
</feature>
<dbReference type="RefSeq" id="XP_028473933.1">
    <property type="nucleotide sequence ID" value="XM_028617470.1"/>
</dbReference>
<evidence type="ECO:0000256" key="4">
    <source>
        <dbReference type="ARBA" id="ARBA00022692"/>
    </source>
</evidence>
<dbReference type="GeneID" id="39586237"/>
<dbReference type="SUPFAM" id="SSF103473">
    <property type="entry name" value="MFS general substrate transporter"/>
    <property type="match status" value="1"/>
</dbReference>
<dbReference type="GO" id="GO:0005886">
    <property type="term" value="C:plasma membrane"/>
    <property type="evidence" value="ECO:0007669"/>
    <property type="project" value="UniProtKB-SubCell"/>
</dbReference>
<dbReference type="AlphaFoldDB" id="A0A427XIV3"/>
<dbReference type="Gene3D" id="1.20.1250.20">
    <property type="entry name" value="MFS general substrate transporter like domains"/>
    <property type="match status" value="1"/>
</dbReference>
<dbReference type="InterPro" id="IPR020846">
    <property type="entry name" value="MFS_dom"/>
</dbReference>
<keyword evidence="5 9" id="KW-1133">Transmembrane helix</keyword>
<evidence type="ECO:0000313" key="12">
    <source>
        <dbReference type="Proteomes" id="UP000279236"/>
    </source>
</evidence>
<dbReference type="PANTHER" id="PTHR23502:SF186">
    <property type="entry name" value="MAJOR FACILITATOR SUPERFAMILY (MFS) PROFILE DOMAIN-CONTAINING PROTEIN"/>
    <property type="match status" value="1"/>
</dbReference>
<evidence type="ECO:0000256" key="8">
    <source>
        <dbReference type="SAM" id="MobiDB-lite"/>
    </source>
</evidence>